<evidence type="ECO:0000256" key="5">
    <source>
        <dbReference type="SAM" id="MobiDB-lite"/>
    </source>
</evidence>
<keyword evidence="9" id="KW-1185">Reference proteome</keyword>
<gene>
    <name evidence="8" type="ORF">PCOR1329_LOCUS34887</name>
</gene>
<dbReference type="InterPro" id="IPR011527">
    <property type="entry name" value="ABC1_TM_dom"/>
</dbReference>
<evidence type="ECO:0000259" key="7">
    <source>
        <dbReference type="Pfam" id="PF06472"/>
    </source>
</evidence>
<evidence type="ECO:0000256" key="1">
    <source>
        <dbReference type="ARBA" id="ARBA00022448"/>
    </source>
</evidence>
<dbReference type="InterPro" id="IPR036640">
    <property type="entry name" value="ABC1_TM_sf"/>
</dbReference>
<reference evidence="8" key="1">
    <citation type="submission" date="2023-10" db="EMBL/GenBank/DDBJ databases">
        <authorList>
            <person name="Chen Y."/>
            <person name="Shah S."/>
            <person name="Dougan E. K."/>
            <person name="Thang M."/>
            <person name="Chan C."/>
        </authorList>
    </citation>
    <scope>NUCLEOTIDE SEQUENCE [LARGE SCALE GENOMIC DNA]</scope>
</reference>
<name>A0ABN9T2K3_9DINO</name>
<dbReference type="EMBL" id="CAUYUJ010014271">
    <property type="protein sequence ID" value="CAK0839116.1"/>
    <property type="molecule type" value="Genomic_DNA"/>
</dbReference>
<feature type="region of interest" description="Disordered" evidence="5">
    <location>
        <begin position="21"/>
        <end position="52"/>
    </location>
</feature>
<comment type="caution">
    <text evidence="8">The sequence shown here is derived from an EMBL/GenBank/DDBJ whole genome shotgun (WGS) entry which is preliminary data.</text>
</comment>
<keyword evidence="3 6" id="KW-1133">Transmembrane helix</keyword>
<dbReference type="PANTHER" id="PTHR11384:SF59">
    <property type="entry name" value="LYSOSOMAL COBALAMIN TRANSPORTER ABCD4"/>
    <property type="match status" value="1"/>
</dbReference>
<dbReference type="SUPFAM" id="SSF90123">
    <property type="entry name" value="ABC transporter transmembrane region"/>
    <property type="match status" value="1"/>
</dbReference>
<dbReference type="PANTHER" id="PTHR11384">
    <property type="entry name" value="ATP-BINDING CASSETTE, SUB-FAMILY D MEMBER"/>
    <property type="match status" value="1"/>
</dbReference>
<feature type="domain" description="ABC transmembrane type-1" evidence="7">
    <location>
        <begin position="318"/>
        <end position="574"/>
    </location>
</feature>
<proteinExistence type="predicted"/>
<evidence type="ECO:0000256" key="4">
    <source>
        <dbReference type="ARBA" id="ARBA00023136"/>
    </source>
</evidence>
<evidence type="ECO:0000313" key="9">
    <source>
        <dbReference type="Proteomes" id="UP001189429"/>
    </source>
</evidence>
<feature type="transmembrane region" description="Helical" evidence="6">
    <location>
        <begin position="555"/>
        <end position="574"/>
    </location>
</feature>
<dbReference type="Proteomes" id="UP001189429">
    <property type="component" value="Unassembled WGS sequence"/>
</dbReference>
<organism evidence="8 9">
    <name type="scientific">Prorocentrum cordatum</name>
    <dbReference type="NCBI Taxonomy" id="2364126"/>
    <lineage>
        <taxon>Eukaryota</taxon>
        <taxon>Sar</taxon>
        <taxon>Alveolata</taxon>
        <taxon>Dinophyceae</taxon>
        <taxon>Prorocentrales</taxon>
        <taxon>Prorocentraceae</taxon>
        <taxon>Prorocentrum</taxon>
    </lineage>
</organism>
<evidence type="ECO:0000313" key="8">
    <source>
        <dbReference type="EMBL" id="CAK0839116.1"/>
    </source>
</evidence>
<evidence type="ECO:0000256" key="2">
    <source>
        <dbReference type="ARBA" id="ARBA00022692"/>
    </source>
</evidence>
<protein>
    <recommendedName>
        <fullName evidence="7">ABC transmembrane type-1 domain-containing protein</fullName>
    </recommendedName>
</protein>
<feature type="region of interest" description="Disordered" evidence="5">
    <location>
        <begin position="77"/>
        <end position="98"/>
    </location>
</feature>
<dbReference type="InterPro" id="IPR050835">
    <property type="entry name" value="ABC_transporter_sub-D"/>
</dbReference>
<sequence>MPAAVLLGWEPSPAAAQLRRRTARLAARAKQEQPRGAGAVAQPAPLGSRPQGVAGSSWETYWSPELFLCKADISSSASTQPPSADELEPPCKPSSSLGAEGAKAVLERPYPLLALPHAAAALLQHGADACGHMLQEPRPAPAVAAGAVAGSFLLGLHHTAAVAAAGGSVPFGGVASASVVALGSASCLASLGAAPADGDTVALCPWSTLALACLCSFLAPLPLAPLPSTAVASLVGPVRLALPGAVGAVVLFELGHRHWSRIDGARVALFRDAERDLDVSSSDDGAQWNDGLLGLVREHWWRHFGVRPGGQLGVGCAFLAVDVSITYFATHLDLLVTQWKNTFFNTLQAKDVVGFHHQLWDFVPLTLASTLGSIYGSYLTTLWDLRWREELTQDFVGMWMGMKSYYYVRFADQGSGALDNFDQRIVEDTSIFVSNSRALLSGATGALIRLMVFFPALVRLAPSPTVWQLCLVLSLASSVATHLVGRSLSMRNAALQRTEADFRTAMMRTRLFAEPIALQHSEAAESAGAMHYFEGIKAATWMVARSAFNLSTFTSAYGLVGSVFPILVLVPYYFHGDISLGLMFQIEGVLGGVRQSLDFFIGAYGDI</sequence>
<dbReference type="Pfam" id="PF06472">
    <property type="entry name" value="ABC_membrane_2"/>
    <property type="match status" value="1"/>
</dbReference>
<evidence type="ECO:0000256" key="3">
    <source>
        <dbReference type="ARBA" id="ARBA00022989"/>
    </source>
</evidence>
<keyword evidence="2 6" id="KW-0812">Transmembrane</keyword>
<accession>A0ABN9T2K3</accession>
<evidence type="ECO:0000256" key="6">
    <source>
        <dbReference type="SAM" id="Phobius"/>
    </source>
</evidence>
<keyword evidence="1" id="KW-0813">Transport</keyword>
<keyword evidence="4 6" id="KW-0472">Membrane</keyword>